<proteinExistence type="predicted"/>
<evidence type="ECO:0000313" key="3">
    <source>
        <dbReference type="EMBL" id="KAF6334887.1"/>
    </source>
</evidence>
<feature type="compositionally biased region" description="Pro residues" evidence="1">
    <location>
        <begin position="165"/>
        <end position="179"/>
    </location>
</feature>
<dbReference type="EMBL" id="JACAGB010000011">
    <property type="protein sequence ID" value="KAF6334887.1"/>
    <property type="molecule type" value="Genomic_DNA"/>
</dbReference>
<feature type="region of interest" description="Disordered" evidence="1">
    <location>
        <begin position="153"/>
        <end position="179"/>
    </location>
</feature>
<feature type="domain" description="Domain of unknown function with conserved HDNR motif" evidence="2">
    <location>
        <begin position="7"/>
        <end position="119"/>
    </location>
</feature>
<evidence type="ECO:0000313" key="4">
    <source>
        <dbReference type="Proteomes" id="UP000558488"/>
    </source>
</evidence>
<keyword evidence="4" id="KW-1185">Reference proteome</keyword>
<dbReference type="InterPro" id="IPR029369">
    <property type="entry name" value="HDNR"/>
</dbReference>
<name>A0A7J7WBT0_PIPKU</name>
<dbReference type="PANTHER" id="PTHR35539">
    <property type="entry name" value="CDNA SEQUENCE BC048562"/>
    <property type="match status" value="1"/>
</dbReference>
<dbReference type="PANTHER" id="PTHR35539:SF1">
    <property type="entry name" value="CDNA SEQUENCE BC048562"/>
    <property type="match status" value="1"/>
</dbReference>
<evidence type="ECO:0000256" key="1">
    <source>
        <dbReference type="SAM" id="MobiDB-lite"/>
    </source>
</evidence>
<dbReference type="AlphaFoldDB" id="A0A7J7WBT0"/>
<accession>A0A7J7WBT0</accession>
<dbReference type="Pfam" id="PF15115">
    <property type="entry name" value="HDNR"/>
    <property type="match status" value="1"/>
</dbReference>
<evidence type="ECO:0000259" key="2">
    <source>
        <dbReference type="Pfam" id="PF15115"/>
    </source>
</evidence>
<sequence>MQSALVGSWHNNGFYGHYRGQFKNEIALQYRLAAKPQPPMVFLQRCKEPVQQHFFSKHDNRTSFDKEGPYCLLQGIGRRKDLARLCQKHTFLQWASSELELCQQRPLESSYQSTFRLSPEPSDPPQRLVHFVQIQSPRTRTTYQQNFCQPSQSGLCGSDSGDPQVPSPSPPTNLPKIPTPKPLQHYLHAGVSECLNWSRALNNG</sequence>
<gene>
    <name evidence="3" type="ORF">mPipKuh1_001836</name>
</gene>
<organism evidence="3 4">
    <name type="scientific">Pipistrellus kuhlii</name>
    <name type="common">Kuhl's pipistrelle</name>
    <dbReference type="NCBI Taxonomy" id="59472"/>
    <lineage>
        <taxon>Eukaryota</taxon>
        <taxon>Metazoa</taxon>
        <taxon>Chordata</taxon>
        <taxon>Craniata</taxon>
        <taxon>Vertebrata</taxon>
        <taxon>Euteleostomi</taxon>
        <taxon>Mammalia</taxon>
        <taxon>Eutheria</taxon>
        <taxon>Laurasiatheria</taxon>
        <taxon>Chiroptera</taxon>
        <taxon>Yangochiroptera</taxon>
        <taxon>Vespertilionidae</taxon>
        <taxon>Pipistrellus</taxon>
    </lineage>
</organism>
<comment type="caution">
    <text evidence="3">The sequence shown here is derived from an EMBL/GenBank/DDBJ whole genome shotgun (WGS) entry which is preliminary data.</text>
</comment>
<reference evidence="3 4" key="1">
    <citation type="journal article" date="2020" name="Nature">
        <title>Six reference-quality genomes reveal evolution of bat adaptations.</title>
        <authorList>
            <person name="Jebb D."/>
            <person name="Huang Z."/>
            <person name="Pippel M."/>
            <person name="Hughes G.M."/>
            <person name="Lavrichenko K."/>
            <person name="Devanna P."/>
            <person name="Winkler S."/>
            <person name="Jermiin L.S."/>
            <person name="Skirmuntt E.C."/>
            <person name="Katzourakis A."/>
            <person name="Burkitt-Gray L."/>
            <person name="Ray D.A."/>
            <person name="Sullivan K.A.M."/>
            <person name="Roscito J.G."/>
            <person name="Kirilenko B.M."/>
            <person name="Davalos L.M."/>
            <person name="Corthals A.P."/>
            <person name="Power M.L."/>
            <person name="Jones G."/>
            <person name="Ransome R.D."/>
            <person name="Dechmann D.K.N."/>
            <person name="Locatelli A.G."/>
            <person name="Puechmaille S.J."/>
            <person name="Fedrigo O."/>
            <person name="Jarvis E.D."/>
            <person name="Hiller M."/>
            <person name="Vernes S.C."/>
            <person name="Myers E.W."/>
            <person name="Teeling E.C."/>
        </authorList>
    </citation>
    <scope>NUCLEOTIDE SEQUENCE [LARGE SCALE GENOMIC DNA]</scope>
    <source>
        <strain evidence="3">MPipKuh1</strain>
        <tissue evidence="3">Flight muscle</tissue>
    </source>
</reference>
<protein>
    <recommendedName>
        <fullName evidence="2">Domain of unknown function with conserved HDNR motif domain-containing protein</fullName>
    </recommendedName>
</protein>
<dbReference type="Proteomes" id="UP000558488">
    <property type="component" value="Unassembled WGS sequence"/>
</dbReference>